<feature type="compositionally biased region" description="Polar residues" evidence="1">
    <location>
        <begin position="138"/>
        <end position="156"/>
    </location>
</feature>
<feature type="domain" description="Flagellar hook-length control protein-like C-terminal" evidence="2">
    <location>
        <begin position="578"/>
        <end position="652"/>
    </location>
</feature>
<proteinExistence type="predicted"/>
<protein>
    <submittedName>
        <fullName evidence="3">Hook-length control protein FliK</fullName>
    </submittedName>
</protein>
<dbReference type="InterPro" id="IPR038610">
    <property type="entry name" value="FliK-like_C_sf"/>
</dbReference>
<dbReference type="Proteomes" id="UP000185639">
    <property type="component" value="Unassembled WGS sequence"/>
</dbReference>
<dbReference type="RefSeq" id="WP_084188519.1">
    <property type="nucleotide sequence ID" value="NZ_FTOH01000001.1"/>
</dbReference>
<name>A0A1N7J804_9GAMM</name>
<gene>
    <name evidence="3" type="ORF">SAMN05421686_101452</name>
</gene>
<evidence type="ECO:0000313" key="4">
    <source>
        <dbReference type="Proteomes" id="UP000185639"/>
    </source>
</evidence>
<organism evidence="3 4">
    <name type="scientific">Thalassolituus maritimus</name>
    <dbReference type="NCBI Taxonomy" id="484498"/>
    <lineage>
        <taxon>Bacteria</taxon>
        <taxon>Pseudomonadati</taxon>
        <taxon>Pseudomonadota</taxon>
        <taxon>Gammaproteobacteria</taxon>
        <taxon>Oceanospirillales</taxon>
        <taxon>Oceanospirillaceae</taxon>
        <taxon>Thalassolituus</taxon>
    </lineage>
</organism>
<feature type="compositionally biased region" description="Basic and acidic residues" evidence="1">
    <location>
        <begin position="76"/>
        <end position="86"/>
    </location>
</feature>
<evidence type="ECO:0000259" key="2">
    <source>
        <dbReference type="Pfam" id="PF02120"/>
    </source>
</evidence>
<dbReference type="EMBL" id="FTOH01000001">
    <property type="protein sequence ID" value="SIS45397.1"/>
    <property type="molecule type" value="Genomic_DNA"/>
</dbReference>
<reference evidence="4" key="1">
    <citation type="submission" date="2017-01" db="EMBL/GenBank/DDBJ databases">
        <authorList>
            <person name="Varghese N."/>
            <person name="Submissions S."/>
        </authorList>
    </citation>
    <scope>NUCLEOTIDE SEQUENCE [LARGE SCALE GENOMIC DNA]</scope>
    <source>
        <strain evidence="4">DSM 24913</strain>
    </source>
</reference>
<feature type="region of interest" description="Disordered" evidence="1">
    <location>
        <begin position="230"/>
        <end position="253"/>
    </location>
</feature>
<dbReference type="AlphaFoldDB" id="A0A1N7J804"/>
<sequence length="670" mass="69011">MKTPDMPLIQSALTKAVRSETSGASAARSSSAASSGSAANSDVEFSATVTASRRTSEPPTSGRQTSADVTDSAKNNVRENGSRDRNPSSPNNWQITVTSQGKSLNLQSSHPLPVGAEVSLRVTEQTPPSVVITEIKLPQSQASPTSTNPASQASGNASLASQLQSMAQQLQLTAALQLARASNGITTSSAILQQNPTSASGAGATTSSTAALPDTMKALLMARAGWSQGSSLPTGSVATSSGQAPTQAASVSNGYSVGGSTGLRGPSVATTSTPDYSAVLRAVLNDLTSAGANRNSQSSLLQATESLVRNLPDAAQLSSPSGLHKAISNSPLNYESQLFRLAATPQGSASASGSGEPVSSPTNVASVFKALWSKASAHAGAPTSSTASSAANGASESLRQSISTDTSAITKPSLLSAIETLQKQLSSEGPANSETSAAQLAALLSSSSASSTASSALQSSPVIPGDNLKGLLLFILGRSQSNPASTSEGAAGSATMAAARSGAQTNPLAGALNEGLRPETFRLLQTALSQTESEQVRLVQTQDTTQYQVPLMWRDNDTVKQDLLCLKRDDDQSASEDGQKKQSRWQITLHFDLETLGPLDIELDLCPPAVSATFWSETSDTLSEIQQALRPLRENLTSLGADVGELRARHGRKLPGEQPVIRHSLVDIHT</sequence>
<dbReference type="Pfam" id="PF02120">
    <property type="entry name" value="Flg_hook"/>
    <property type="match status" value="1"/>
</dbReference>
<feature type="compositionally biased region" description="Low complexity" evidence="1">
    <location>
        <begin position="22"/>
        <end position="41"/>
    </location>
</feature>
<dbReference type="Gene3D" id="3.30.750.140">
    <property type="match status" value="1"/>
</dbReference>
<accession>A0A1N7J804</accession>
<feature type="region of interest" description="Disordered" evidence="1">
    <location>
        <begin position="136"/>
        <end position="158"/>
    </location>
</feature>
<dbReference type="OrthoDB" id="6114321at2"/>
<keyword evidence="4" id="KW-1185">Reference proteome</keyword>
<dbReference type="InterPro" id="IPR021136">
    <property type="entry name" value="Flagellar_hook_control-like_C"/>
</dbReference>
<feature type="region of interest" description="Disordered" evidence="1">
    <location>
        <begin position="1"/>
        <end position="93"/>
    </location>
</feature>
<evidence type="ECO:0000313" key="3">
    <source>
        <dbReference type="EMBL" id="SIS45397.1"/>
    </source>
</evidence>
<evidence type="ECO:0000256" key="1">
    <source>
        <dbReference type="SAM" id="MobiDB-lite"/>
    </source>
</evidence>
<feature type="compositionally biased region" description="Polar residues" evidence="1">
    <location>
        <begin position="47"/>
        <end position="75"/>
    </location>
</feature>
<dbReference type="STRING" id="484498.SAMN05421686_101452"/>